<proteinExistence type="predicted"/>
<keyword evidence="2" id="KW-1185">Reference proteome</keyword>
<dbReference type="AlphaFoldDB" id="A0A0G4EA66"/>
<dbReference type="Proteomes" id="UP000041254">
    <property type="component" value="Unassembled WGS sequence"/>
</dbReference>
<accession>A0A0G4EA66</accession>
<dbReference type="InParanoid" id="A0A0G4EA66"/>
<reference evidence="1 2" key="1">
    <citation type="submission" date="2014-11" db="EMBL/GenBank/DDBJ databases">
        <authorList>
            <person name="Zhu J."/>
            <person name="Qi W."/>
            <person name="Song R."/>
        </authorList>
    </citation>
    <scope>NUCLEOTIDE SEQUENCE [LARGE SCALE GENOMIC DNA]</scope>
</reference>
<evidence type="ECO:0000313" key="2">
    <source>
        <dbReference type="Proteomes" id="UP000041254"/>
    </source>
</evidence>
<gene>
    <name evidence="1" type="ORF">Vbra_20149</name>
</gene>
<sequence>MAASGNVPQLVPQQGGGQLPVQLPDVIDGRLPGEMARSVRTCYPRTGHGEADWLSRIRTICILLSPHGGANQQGLVELKNALAERGCMAVEQVNVMFVPEDHGNVDGSGVASFFLGKDVLPSLRRLEELKRAIGHPLVEFVREEPPAVEEWTNWVPM</sequence>
<evidence type="ECO:0000313" key="1">
    <source>
        <dbReference type="EMBL" id="CEL92842.1"/>
    </source>
</evidence>
<name>A0A0G4EA66_VITBC</name>
<dbReference type="VEuPathDB" id="CryptoDB:Vbra_20149"/>
<organism evidence="1 2">
    <name type="scientific">Vitrella brassicaformis (strain CCMP3155)</name>
    <dbReference type="NCBI Taxonomy" id="1169540"/>
    <lineage>
        <taxon>Eukaryota</taxon>
        <taxon>Sar</taxon>
        <taxon>Alveolata</taxon>
        <taxon>Colpodellida</taxon>
        <taxon>Vitrellaceae</taxon>
        <taxon>Vitrella</taxon>
    </lineage>
</organism>
<dbReference type="EMBL" id="CDMY01000113">
    <property type="protein sequence ID" value="CEL92842.1"/>
    <property type="molecule type" value="Genomic_DNA"/>
</dbReference>
<protein>
    <submittedName>
        <fullName evidence="1">Uncharacterized protein</fullName>
    </submittedName>
</protein>